<evidence type="ECO:0000313" key="3">
    <source>
        <dbReference type="Proteomes" id="UP000658127"/>
    </source>
</evidence>
<name>A0ABQ2KVP8_9NOCA</name>
<protein>
    <submittedName>
        <fullName evidence="2">Uncharacterized protein</fullName>
    </submittedName>
</protein>
<comment type="caution">
    <text evidence="2">The sequence shown here is derived from an EMBL/GenBank/DDBJ whole genome shotgun (WGS) entry which is preliminary data.</text>
</comment>
<sequence>MHHIVNTTDSRPAARRFGTSERACSLLAICALLLVACGAGANTVDQLAGGATIPAGVTFDADVTITPADVTVDWSVENRSTTELLVPILVSHKDVKPEGNAYVVPAGDHIEIAERLFVWPDEVEELAVTPSVGALRIRPGTTESRTIRVPRPFKPYHPFGGGFDDGPPALPSHPEGVVFCLGVVPDPYPPPLKLDTAKGVEFVAHGWDAQQYRFCTDPVAVE</sequence>
<accession>A0ABQ2KVP8</accession>
<dbReference type="Proteomes" id="UP000658127">
    <property type="component" value="Unassembled WGS sequence"/>
</dbReference>
<reference evidence="3" key="1">
    <citation type="journal article" date="2019" name="Int. J. Syst. Evol. Microbiol.">
        <title>The Global Catalogue of Microorganisms (GCM) 10K type strain sequencing project: providing services to taxonomists for standard genome sequencing and annotation.</title>
        <authorList>
            <consortium name="The Broad Institute Genomics Platform"/>
            <consortium name="The Broad Institute Genome Sequencing Center for Infectious Disease"/>
            <person name="Wu L."/>
            <person name="Ma J."/>
        </authorList>
    </citation>
    <scope>NUCLEOTIDE SEQUENCE [LARGE SCALE GENOMIC DNA]</scope>
    <source>
        <strain evidence="3">CGMCC 4.7329</strain>
    </source>
</reference>
<keyword evidence="1" id="KW-0732">Signal</keyword>
<dbReference type="EMBL" id="BMNE01000008">
    <property type="protein sequence ID" value="GGN94233.1"/>
    <property type="molecule type" value="Genomic_DNA"/>
</dbReference>
<gene>
    <name evidence="2" type="ORF">GCM10011610_56960</name>
</gene>
<feature type="chain" id="PRO_5047362007" evidence="1">
    <location>
        <begin position="42"/>
        <end position="222"/>
    </location>
</feature>
<feature type="signal peptide" evidence="1">
    <location>
        <begin position="1"/>
        <end position="41"/>
    </location>
</feature>
<proteinExistence type="predicted"/>
<evidence type="ECO:0000313" key="2">
    <source>
        <dbReference type="EMBL" id="GGN94233.1"/>
    </source>
</evidence>
<keyword evidence="3" id="KW-1185">Reference proteome</keyword>
<dbReference type="RefSeq" id="WP_189033564.1">
    <property type="nucleotide sequence ID" value="NZ_BMNE01000008.1"/>
</dbReference>
<evidence type="ECO:0000256" key="1">
    <source>
        <dbReference type="SAM" id="SignalP"/>
    </source>
</evidence>
<organism evidence="2 3">
    <name type="scientific">Nocardia rhizosphaerihabitans</name>
    <dbReference type="NCBI Taxonomy" id="1691570"/>
    <lineage>
        <taxon>Bacteria</taxon>
        <taxon>Bacillati</taxon>
        <taxon>Actinomycetota</taxon>
        <taxon>Actinomycetes</taxon>
        <taxon>Mycobacteriales</taxon>
        <taxon>Nocardiaceae</taxon>
        <taxon>Nocardia</taxon>
    </lineage>
</organism>